<proteinExistence type="predicted"/>
<comment type="caution">
    <text evidence="2">The sequence shown here is derived from an EMBL/GenBank/DDBJ whole genome shotgun (WGS) entry which is preliminary data.</text>
</comment>
<sequence length="94" mass="10469">MGFWDVARNGEPNHKVAEEIGGYPHKEKHPRRSHLGEKPGKNSEVGAEIFSKSQGEPQPIMIGKEVNTENHRPSTTCFTNSQLSVSWLSPMVTN</sequence>
<organism evidence="2 3">
    <name type="scientific">Cucurbita argyrosperma subsp. sororia</name>
    <dbReference type="NCBI Taxonomy" id="37648"/>
    <lineage>
        <taxon>Eukaryota</taxon>
        <taxon>Viridiplantae</taxon>
        <taxon>Streptophyta</taxon>
        <taxon>Embryophyta</taxon>
        <taxon>Tracheophyta</taxon>
        <taxon>Spermatophyta</taxon>
        <taxon>Magnoliopsida</taxon>
        <taxon>eudicotyledons</taxon>
        <taxon>Gunneridae</taxon>
        <taxon>Pentapetalae</taxon>
        <taxon>rosids</taxon>
        <taxon>fabids</taxon>
        <taxon>Cucurbitales</taxon>
        <taxon>Cucurbitaceae</taxon>
        <taxon>Cucurbiteae</taxon>
        <taxon>Cucurbita</taxon>
    </lineage>
</organism>
<feature type="region of interest" description="Disordered" evidence="1">
    <location>
        <begin position="1"/>
        <end position="59"/>
    </location>
</feature>
<feature type="non-terminal residue" evidence="2">
    <location>
        <position position="1"/>
    </location>
</feature>
<dbReference type="EMBL" id="JAGKQH010000013">
    <property type="protein sequence ID" value="KAG6583534.1"/>
    <property type="molecule type" value="Genomic_DNA"/>
</dbReference>
<gene>
    <name evidence="2" type="ORF">SDJN03_19466</name>
</gene>
<keyword evidence="3" id="KW-1185">Reference proteome</keyword>
<evidence type="ECO:0000313" key="2">
    <source>
        <dbReference type="EMBL" id="KAG6583534.1"/>
    </source>
</evidence>
<evidence type="ECO:0000313" key="3">
    <source>
        <dbReference type="Proteomes" id="UP000685013"/>
    </source>
</evidence>
<dbReference type="AlphaFoldDB" id="A0AAV6MNY9"/>
<evidence type="ECO:0000256" key="1">
    <source>
        <dbReference type="SAM" id="MobiDB-lite"/>
    </source>
</evidence>
<protein>
    <submittedName>
        <fullName evidence="2">Uncharacterized protein</fullName>
    </submittedName>
</protein>
<accession>A0AAV6MNY9</accession>
<dbReference type="Proteomes" id="UP000685013">
    <property type="component" value="Chromosome 13"/>
</dbReference>
<name>A0AAV6MNY9_9ROSI</name>
<reference evidence="2 3" key="1">
    <citation type="journal article" date="2021" name="Hortic Res">
        <title>The domestication of Cucurbita argyrosperma as revealed by the genome of its wild relative.</title>
        <authorList>
            <person name="Barrera-Redondo J."/>
            <person name="Sanchez-de la Vega G."/>
            <person name="Aguirre-Liguori J.A."/>
            <person name="Castellanos-Morales G."/>
            <person name="Gutierrez-Guerrero Y.T."/>
            <person name="Aguirre-Dugua X."/>
            <person name="Aguirre-Planter E."/>
            <person name="Tenaillon M.I."/>
            <person name="Lira-Saade R."/>
            <person name="Eguiarte L.E."/>
        </authorList>
    </citation>
    <scope>NUCLEOTIDE SEQUENCE [LARGE SCALE GENOMIC DNA]</scope>
    <source>
        <strain evidence="2">JBR-2021</strain>
    </source>
</reference>